<protein>
    <submittedName>
        <fullName evidence="2">Uncharacterized protein</fullName>
    </submittedName>
</protein>
<organism evidence="2 3">
    <name type="scientific">Linnemannia elongata AG-77</name>
    <dbReference type="NCBI Taxonomy" id="1314771"/>
    <lineage>
        <taxon>Eukaryota</taxon>
        <taxon>Fungi</taxon>
        <taxon>Fungi incertae sedis</taxon>
        <taxon>Mucoromycota</taxon>
        <taxon>Mortierellomycotina</taxon>
        <taxon>Mortierellomycetes</taxon>
        <taxon>Mortierellales</taxon>
        <taxon>Mortierellaceae</taxon>
        <taxon>Linnemannia</taxon>
    </lineage>
</organism>
<feature type="region of interest" description="Disordered" evidence="1">
    <location>
        <begin position="137"/>
        <end position="301"/>
    </location>
</feature>
<sequence>MDTSRNSQAKPTQLPSNQGSEAILGPTRRDARSVLHHPYEALSKAHHHQHHNHYRHHHYLRHERYLHPTASNSSEVWTLPPSPHSSASTSASSLARTAEWLRWLIHSAAVSSLEAVPNDSTRQLMLMDLPLDGPCTGSHSRPDFDRMPGIRYYNQGTEETTGRPLSSAATTPRTSQTTTAKNHTNANASNNNGANNNNSNSNTNNTNTRSSATPGQSTTTPHQPGSHPYPLTPSSWSSQPPTPPSPPSSFNRSTVNSATIAAAARNARNRGESDDKSASTSSPSSGRRGSASSSTGSTVGAGTPTSALLFSTSQEFHQVWSQTTAFLHRTFSPTYRVSHLYWDSWTNGTQRRGLERLKTSVLRGDAFRLMQNTTVQLRNLWNRSVAESRAHATEIERQAKAIEEKTRQIQQRAFGKSSSSSPSSAGSSNENNNSKTSSSSGNKAEEGGQEKPRD</sequence>
<evidence type="ECO:0000256" key="1">
    <source>
        <dbReference type="SAM" id="MobiDB-lite"/>
    </source>
</evidence>
<dbReference type="OrthoDB" id="5569779at2759"/>
<feature type="compositionally biased region" description="Polar residues" evidence="1">
    <location>
        <begin position="1"/>
        <end position="20"/>
    </location>
</feature>
<feature type="region of interest" description="Disordered" evidence="1">
    <location>
        <begin position="406"/>
        <end position="454"/>
    </location>
</feature>
<dbReference type="EMBL" id="KV442031">
    <property type="protein sequence ID" value="OAQ31108.1"/>
    <property type="molecule type" value="Genomic_DNA"/>
</dbReference>
<reference evidence="2 3" key="1">
    <citation type="submission" date="2016-05" db="EMBL/GenBank/DDBJ databases">
        <title>Genome sequencing reveals origins of a unique bacterial endosymbiosis in the earliest lineages of terrestrial Fungi.</title>
        <authorList>
            <consortium name="DOE Joint Genome Institute"/>
            <person name="Uehling J."/>
            <person name="Gryganskyi A."/>
            <person name="Hameed K."/>
            <person name="Tschaplinski T."/>
            <person name="Misztal P."/>
            <person name="Wu S."/>
            <person name="Desiro A."/>
            <person name="Vande Pol N."/>
            <person name="Du Z.-Y."/>
            <person name="Zienkiewicz A."/>
            <person name="Zienkiewicz K."/>
            <person name="Morin E."/>
            <person name="Tisserant E."/>
            <person name="Splivallo R."/>
            <person name="Hainaut M."/>
            <person name="Henrissat B."/>
            <person name="Ohm R."/>
            <person name="Kuo A."/>
            <person name="Yan J."/>
            <person name="Lipzen A."/>
            <person name="Nolan M."/>
            <person name="Labutti K."/>
            <person name="Barry K."/>
            <person name="Goldstein A."/>
            <person name="Labbe J."/>
            <person name="Schadt C."/>
            <person name="Tuskan G."/>
            <person name="Grigoriev I."/>
            <person name="Martin F."/>
            <person name="Vilgalys R."/>
            <person name="Bonito G."/>
        </authorList>
    </citation>
    <scope>NUCLEOTIDE SEQUENCE [LARGE SCALE GENOMIC DNA]</scope>
    <source>
        <strain evidence="2 3">AG-77</strain>
    </source>
</reference>
<evidence type="ECO:0000313" key="3">
    <source>
        <dbReference type="Proteomes" id="UP000078512"/>
    </source>
</evidence>
<name>A0A197K1M9_9FUNG</name>
<dbReference type="Proteomes" id="UP000078512">
    <property type="component" value="Unassembled WGS sequence"/>
</dbReference>
<feature type="region of interest" description="Disordered" evidence="1">
    <location>
        <begin position="1"/>
        <end position="23"/>
    </location>
</feature>
<proteinExistence type="predicted"/>
<keyword evidence="3" id="KW-1185">Reference proteome</keyword>
<feature type="compositionally biased region" description="Low complexity" evidence="1">
    <location>
        <begin position="278"/>
        <end position="301"/>
    </location>
</feature>
<feature type="compositionally biased region" description="Basic and acidic residues" evidence="1">
    <location>
        <begin position="443"/>
        <end position="454"/>
    </location>
</feature>
<dbReference type="AlphaFoldDB" id="A0A197K1M9"/>
<feature type="compositionally biased region" description="Low complexity" evidence="1">
    <location>
        <begin position="166"/>
        <end position="213"/>
    </location>
</feature>
<feature type="compositionally biased region" description="Polar residues" evidence="1">
    <location>
        <begin position="250"/>
        <end position="259"/>
    </location>
</feature>
<feature type="compositionally biased region" description="Low complexity" evidence="1">
    <location>
        <begin position="417"/>
        <end position="442"/>
    </location>
</feature>
<gene>
    <name evidence="2" type="ORF">K457DRAFT_136384</name>
</gene>
<evidence type="ECO:0000313" key="2">
    <source>
        <dbReference type="EMBL" id="OAQ31108.1"/>
    </source>
</evidence>
<accession>A0A197K1M9</accession>
<feature type="compositionally biased region" description="Polar residues" evidence="1">
    <location>
        <begin position="214"/>
        <end position="223"/>
    </location>
</feature>